<dbReference type="AlphaFoldDB" id="A0A1V4ACD4"/>
<feature type="compositionally biased region" description="Pro residues" evidence="1">
    <location>
        <begin position="520"/>
        <end position="529"/>
    </location>
</feature>
<dbReference type="Gene3D" id="3.30.565.10">
    <property type="entry name" value="Histidine kinase-like ATPase, C-terminal domain"/>
    <property type="match status" value="1"/>
</dbReference>
<feature type="compositionally biased region" description="Low complexity" evidence="1">
    <location>
        <begin position="492"/>
        <end position="506"/>
    </location>
</feature>
<dbReference type="RefSeq" id="WP_179120105.1">
    <property type="nucleotide sequence ID" value="NZ_CP045178.1"/>
</dbReference>
<evidence type="ECO:0000313" key="3">
    <source>
        <dbReference type="Proteomes" id="UP000190539"/>
    </source>
</evidence>
<organism evidence="2 3">
    <name type="scientific">Streptomyces tsukubensis</name>
    <dbReference type="NCBI Taxonomy" id="83656"/>
    <lineage>
        <taxon>Bacteria</taxon>
        <taxon>Bacillati</taxon>
        <taxon>Actinomycetota</taxon>
        <taxon>Actinomycetes</taxon>
        <taxon>Kitasatosporales</taxon>
        <taxon>Streptomycetaceae</taxon>
        <taxon>Streptomyces</taxon>
    </lineage>
</organism>
<reference evidence="2 3" key="1">
    <citation type="submission" date="2017-02" db="EMBL/GenBank/DDBJ databases">
        <title>Draft Genome Sequence of Streptomyces tsukubaensis F601, a Producer of the immunosuppressant tacrolimus FK506.</title>
        <authorList>
            <person name="Zong G."/>
            <person name="Zhong C."/>
            <person name="Fu J."/>
            <person name="Qin R."/>
            <person name="Cao G."/>
        </authorList>
    </citation>
    <scope>NUCLEOTIDE SEQUENCE [LARGE SCALE GENOMIC DNA]</scope>
    <source>
        <strain evidence="2 3">F601</strain>
    </source>
</reference>
<dbReference type="Pfam" id="PF13589">
    <property type="entry name" value="HATPase_c_3"/>
    <property type="match status" value="1"/>
</dbReference>
<dbReference type="EMBL" id="MVFC01000005">
    <property type="protein sequence ID" value="OON81057.1"/>
    <property type="molecule type" value="Genomic_DNA"/>
</dbReference>
<accession>A0A1V4ACD4</accession>
<evidence type="ECO:0008006" key="4">
    <source>
        <dbReference type="Google" id="ProtNLM"/>
    </source>
</evidence>
<evidence type="ECO:0000256" key="1">
    <source>
        <dbReference type="SAM" id="MobiDB-lite"/>
    </source>
</evidence>
<dbReference type="InterPro" id="IPR036890">
    <property type="entry name" value="HATPase_C_sf"/>
</dbReference>
<name>A0A1V4ACD4_9ACTN</name>
<proteinExistence type="predicted"/>
<protein>
    <recommendedName>
        <fullName evidence="4">ATP-binding protein</fullName>
    </recommendedName>
</protein>
<sequence length="802" mass="88451">MSTDTTGDLFEEIDLTPSPQLLEALGDIPYKPWQCLAELIDNSFDDFLTDPDRSEAQEVWITLPKPTDDDPIVGLLDNGRGMSPEMLQSALKAGYSGKRRYGSLGLFGMGFNIATARLGHHTEVRTTRAGDPDWLIVEIDLRRLAQNDSFRTPLRREPKRDVSDHGTEVIVRRLRTEIAEDLKKANRHASVRADLGRVYSYLLRGENPIPGVPDGPMAGRGFRLKVNGKTVSPRLPCVWSASRTVTKEGREIAAVRSVDIALASALACMKCGHWQSPDLALDRCAECDGDDMQLRERRIHGWFGVQRYLDESDYGIDFLRNGRKIRIGDRSLFSWENPNDGTQVPEYPVDIPATQGRIVGEVHLDHVPVGYQKTDFNRESRDWRHAVFALRGEGPMRPKKAKTLGYALNASPLGEIFKGYQENRPGAGCLIPGNGSTAIHETARDWGAKFHSGKHPEFLSDEIWYQAVLAHDDNRGNGGATTRPTGNGGADGPSLTGRTGLTPLGGAPAGSSDQTGTAPTPTPISTPEPEPVETEEQRFERYRTDARQIFDLTGEVTLPRLGRKAVTVYETSAPLLDDRERPVPSLARLGKGVNLEVFVYGEHLVFREYGRDPRDYALMEIAQTLHAFEPDGQKVTAVAAEVTRQFPDQRVTESALRDRAGSVLGRVRELMTPIVVPMANELWEAVPEVVRLRAERDAGRADASLDWPTVVKDGAFVAHLDAAGIAAVVRMRPAAFLDGAVFTTSWSGWSDTAVKDRQVAQTVRPLEVVSEFLTDPGAKTRLELSLARITFDMLEQSVAGPV</sequence>
<dbReference type="Proteomes" id="UP000190539">
    <property type="component" value="Unassembled WGS sequence"/>
</dbReference>
<dbReference type="STRING" id="83656.B1H18_09630"/>
<keyword evidence="3" id="KW-1185">Reference proteome</keyword>
<feature type="region of interest" description="Disordered" evidence="1">
    <location>
        <begin position="475"/>
        <end position="539"/>
    </location>
</feature>
<comment type="caution">
    <text evidence="2">The sequence shown here is derived from an EMBL/GenBank/DDBJ whole genome shotgun (WGS) entry which is preliminary data.</text>
</comment>
<gene>
    <name evidence="2" type="ORF">B1H18_09630</name>
</gene>
<dbReference type="SUPFAM" id="SSF55874">
    <property type="entry name" value="ATPase domain of HSP90 chaperone/DNA topoisomerase II/histidine kinase"/>
    <property type="match status" value="1"/>
</dbReference>
<evidence type="ECO:0000313" key="2">
    <source>
        <dbReference type="EMBL" id="OON81057.1"/>
    </source>
</evidence>